<dbReference type="SMART" id="SM00369">
    <property type="entry name" value="LRR_TYP"/>
    <property type="match status" value="3"/>
</dbReference>
<keyword evidence="11" id="KW-0807">Transducer</keyword>
<feature type="compositionally biased region" description="Basic and acidic residues" evidence="12">
    <location>
        <begin position="213"/>
        <end position="243"/>
    </location>
</feature>
<sequence length="904" mass="102670">MAGKVPLEIGSKNGLTVRVESQSYLGVNRKIPLGESIFKVRVQSGRTVEIRWASPFLKFEFGRDDPSEYVGRVDFQKRDGKEAKEGTLSPCRKTAAALRDGDTRHEQNGGSVPPPASSFGVLRGSLLGGPGTVEAAADSGGDEKKKARKTGNSTDPLERVRQKVLVTYDGKTVTYSVGVRSFFWGDEKPKKVRDSQDPEIPIELRFQKVRYPARNEEPRNSSDGHRRLRENPENRCDPQKETLTRSSPSHGTKRPTPSIIDENRRSRPSPGVSGDEESSVKEGEKKNVQGREEGNVTIVVNTKIMPYTTWMPFDYNDSPLYELVFAFQIFSTVVYGYYIGATDAVICGFMMLIKAQFLIVKRELETLIERAQQATKMESKLETLINRAEQGAQLESNPESNTDIKSYSPEGIDRIQLLNERTQYFAEKNANEAVFHHQELIALCDHAEEDFCYLMLLQFLSSLLIVCFQLFQLSTLSPDSVEFFSMSMYLVLMLFQLLCYCWHEHDERSEECPKGSYAVICDSLEDLKTQNKKDVSSWTELIVGNGSVQAKPLTIFNMYDIIPFKKLVSLTIVSQIDQISPLFGYCNFDYNLQLLTFYKNNITTLQKRSIPKLKLKKISFVDNNIETIEDGFIDAGAEIDIVDMSNNKIEAIENSVFVFNDKSQVTNTLTLRNNKISYIQVESLPKALEILNLDNNQLREIPVEVFNKMRNLQELTLSHNHLYTIPDISQMTKLKLVDFSYNGITSVSKTTFRNQTRLHFVDLSNNKISKASFADFSFLARRGRPLLISIGFNRLVGFSFDNVTKASNFDSLEVFWYGNPFDCNEFTSMQKSLIRLKIRQNECDLKFQNQGLTPYCLNYHSIFYLDVSKTVNEFLTSIDKNKKLISCDLVPANYLGSPELTCIA</sequence>
<evidence type="ECO:0000256" key="4">
    <source>
        <dbReference type="ARBA" id="ARBA00022614"/>
    </source>
</evidence>
<dbReference type="EMBL" id="JABDTM020026988">
    <property type="protein sequence ID" value="KAH0811177.1"/>
    <property type="molecule type" value="Genomic_DNA"/>
</dbReference>
<organism evidence="14 15">
    <name type="scientific">Tenebrio molitor</name>
    <name type="common">Yellow mealworm beetle</name>
    <dbReference type="NCBI Taxonomy" id="7067"/>
    <lineage>
        <taxon>Eukaryota</taxon>
        <taxon>Metazoa</taxon>
        <taxon>Ecdysozoa</taxon>
        <taxon>Arthropoda</taxon>
        <taxon>Hexapoda</taxon>
        <taxon>Insecta</taxon>
        <taxon>Pterygota</taxon>
        <taxon>Neoptera</taxon>
        <taxon>Endopterygota</taxon>
        <taxon>Coleoptera</taxon>
        <taxon>Polyphaga</taxon>
        <taxon>Cucujiformia</taxon>
        <taxon>Tenebrionidae</taxon>
        <taxon>Tenebrio</taxon>
    </lineage>
</organism>
<reference evidence="14" key="1">
    <citation type="journal article" date="2020" name="J Insects Food Feed">
        <title>The yellow mealworm (Tenebrio molitor) genome: a resource for the emerging insects as food and feed industry.</title>
        <authorList>
            <person name="Eriksson T."/>
            <person name="Andere A."/>
            <person name="Kelstrup H."/>
            <person name="Emery V."/>
            <person name="Picard C."/>
        </authorList>
    </citation>
    <scope>NUCLEOTIDE SEQUENCE</scope>
    <source>
        <strain evidence="14">Stoneville</strain>
        <tissue evidence="14">Whole head</tissue>
    </source>
</reference>
<evidence type="ECO:0000256" key="10">
    <source>
        <dbReference type="ARBA" id="ARBA00023170"/>
    </source>
</evidence>
<evidence type="ECO:0000256" key="1">
    <source>
        <dbReference type="ARBA" id="ARBA00004651"/>
    </source>
</evidence>
<keyword evidence="2" id="KW-1003">Cell membrane</keyword>
<evidence type="ECO:0000256" key="2">
    <source>
        <dbReference type="ARBA" id="ARBA00022475"/>
    </source>
</evidence>
<keyword evidence="10" id="KW-0675">Receptor</keyword>
<feature type="compositionally biased region" description="Basic and acidic residues" evidence="12">
    <location>
        <begin position="278"/>
        <end position="293"/>
    </location>
</feature>
<dbReference type="InterPro" id="IPR004117">
    <property type="entry name" value="7tm6_olfct_rcpt"/>
</dbReference>
<evidence type="ECO:0000256" key="6">
    <source>
        <dbReference type="ARBA" id="ARBA00022725"/>
    </source>
</evidence>
<keyword evidence="9 13" id="KW-0472">Membrane</keyword>
<evidence type="ECO:0000256" key="9">
    <source>
        <dbReference type="ARBA" id="ARBA00023136"/>
    </source>
</evidence>
<dbReference type="GO" id="GO:0005886">
    <property type="term" value="C:plasma membrane"/>
    <property type="evidence" value="ECO:0007669"/>
    <property type="project" value="UniProtKB-SubCell"/>
</dbReference>
<evidence type="ECO:0000256" key="8">
    <source>
        <dbReference type="ARBA" id="ARBA00022989"/>
    </source>
</evidence>
<dbReference type="GO" id="GO:0007165">
    <property type="term" value="P:signal transduction"/>
    <property type="evidence" value="ECO:0007669"/>
    <property type="project" value="UniProtKB-KW"/>
</dbReference>
<dbReference type="PANTHER" id="PTHR21137:SF35">
    <property type="entry name" value="ODORANT RECEPTOR 19A-RELATED"/>
    <property type="match status" value="1"/>
</dbReference>
<gene>
    <name evidence="14" type="ORF">GEV33_011614</name>
</gene>
<evidence type="ECO:0000256" key="12">
    <source>
        <dbReference type="SAM" id="MobiDB-lite"/>
    </source>
</evidence>
<dbReference type="PROSITE" id="PS51450">
    <property type="entry name" value="LRR"/>
    <property type="match status" value="2"/>
</dbReference>
<feature type="region of interest" description="Disordered" evidence="12">
    <location>
        <begin position="101"/>
        <end position="158"/>
    </location>
</feature>
<feature type="transmembrane region" description="Helical" evidence="13">
    <location>
        <begin position="483"/>
        <end position="502"/>
    </location>
</feature>
<reference evidence="14" key="2">
    <citation type="submission" date="2021-08" db="EMBL/GenBank/DDBJ databases">
        <authorList>
            <person name="Eriksson T."/>
        </authorList>
    </citation>
    <scope>NUCLEOTIDE SEQUENCE</scope>
    <source>
        <strain evidence="14">Stoneville</strain>
        <tissue evidence="14">Whole head</tissue>
    </source>
</reference>
<feature type="transmembrane region" description="Helical" evidence="13">
    <location>
        <begin position="335"/>
        <end position="353"/>
    </location>
</feature>
<dbReference type="InterPro" id="IPR032675">
    <property type="entry name" value="LRR_dom_sf"/>
</dbReference>
<dbReference type="PANTHER" id="PTHR21137">
    <property type="entry name" value="ODORANT RECEPTOR"/>
    <property type="match status" value="1"/>
</dbReference>
<dbReference type="SUPFAM" id="SSF52058">
    <property type="entry name" value="L domain-like"/>
    <property type="match status" value="1"/>
</dbReference>
<keyword evidence="8 13" id="KW-1133">Transmembrane helix</keyword>
<keyword evidence="5 13" id="KW-0812">Transmembrane</keyword>
<evidence type="ECO:0000313" key="15">
    <source>
        <dbReference type="Proteomes" id="UP000719412"/>
    </source>
</evidence>
<keyword evidence="7" id="KW-0677">Repeat</keyword>
<evidence type="ECO:0000256" key="13">
    <source>
        <dbReference type="SAM" id="Phobius"/>
    </source>
</evidence>
<dbReference type="Proteomes" id="UP000719412">
    <property type="component" value="Unassembled WGS sequence"/>
</dbReference>
<keyword evidence="6" id="KW-0552">Olfaction</keyword>
<accession>A0A8J6L8S6</accession>
<proteinExistence type="predicted"/>
<comment type="caution">
    <text evidence="14">The sequence shown here is derived from an EMBL/GenBank/DDBJ whole genome shotgun (WGS) entry which is preliminary data.</text>
</comment>
<dbReference type="AlphaFoldDB" id="A0A8J6L8S6"/>
<evidence type="ECO:0000313" key="14">
    <source>
        <dbReference type="EMBL" id="KAH0811177.1"/>
    </source>
</evidence>
<dbReference type="GO" id="GO:0004984">
    <property type="term" value="F:olfactory receptor activity"/>
    <property type="evidence" value="ECO:0007669"/>
    <property type="project" value="InterPro"/>
</dbReference>
<name>A0A8J6L8S6_TENMO</name>
<keyword evidence="4" id="KW-0433">Leucine-rich repeat</keyword>
<evidence type="ECO:0000256" key="3">
    <source>
        <dbReference type="ARBA" id="ARBA00022606"/>
    </source>
</evidence>
<protein>
    <submittedName>
        <fullName evidence="14">Uncharacterized protein</fullName>
    </submittedName>
</protein>
<dbReference type="InterPro" id="IPR003591">
    <property type="entry name" value="Leu-rich_rpt_typical-subtyp"/>
</dbReference>
<feature type="transmembrane region" description="Helical" evidence="13">
    <location>
        <begin position="451"/>
        <end position="471"/>
    </location>
</feature>
<dbReference type="Pfam" id="PF13855">
    <property type="entry name" value="LRR_8"/>
    <property type="match status" value="1"/>
</dbReference>
<dbReference type="GO" id="GO:0005549">
    <property type="term" value="F:odorant binding"/>
    <property type="evidence" value="ECO:0007669"/>
    <property type="project" value="InterPro"/>
</dbReference>
<evidence type="ECO:0000256" key="5">
    <source>
        <dbReference type="ARBA" id="ARBA00022692"/>
    </source>
</evidence>
<dbReference type="Pfam" id="PF02949">
    <property type="entry name" value="7tm_6"/>
    <property type="match status" value="1"/>
</dbReference>
<keyword evidence="15" id="KW-1185">Reference proteome</keyword>
<comment type="subcellular location">
    <subcellularLocation>
        <location evidence="1">Cell membrane</location>
        <topology evidence="1">Multi-pass membrane protein</topology>
    </subcellularLocation>
</comment>
<keyword evidence="3" id="KW-0716">Sensory transduction</keyword>
<dbReference type="Gene3D" id="3.80.10.10">
    <property type="entry name" value="Ribonuclease Inhibitor"/>
    <property type="match status" value="2"/>
</dbReference>
<dbReference type="InterPro" id="IPR001611">
    <property type="entry name" value="Leu-rich_rpt"/>
</dbReference>
<evidence type="ECO:0000256" key="7">
    <source>
        <dbReference type="ARBA" id="ARBA00022737"/>
    </source>
</evidence>
<evidence type="ECO:0000256" key="11">
    <source>
        <dbReference type="ARBA" id="ARBA00023224"/>
    </source>
</evidence>
<feature type="region of interest" description="Disordered" evidence="12">
    <location>
        <begin position="189"/>
        <end position="293"/>
    </location>
</feature>